<organism evidence="2 3">
    <name type="scientific">Kurthia sibirica</name>
    <dbReference type="NCBI Taxonomy" id="202750"/>
    <lineage>
        <taxon>Bacteria</taxon>
        <taxon>Bacillati</taxon>
        <taxon>Bacillota</taxon>
        <taxon>Bacilli</taxon>
        <taxon>Bacillales</taxon>
        <taxon>Caryophanaceae</taxon>
        <taxon>Kurthia</taxon>
    </lineage>
</organism>
<dbReference type="EMBL" id="QFVR01000012">
    <property type="protein sequence ID" value="PWI25049.1"/>
    <property type="molecule type" value="Genomic_DNA"/>
</dbReference>
<feature type="transmembrane region" description="Helical" evidence="1">
    <location>
        <begin position="32"/>
        <end position="50"/>
    </location>
</feature>
<evidence type="ECO:0000256" key="1">
    <source>
        <dbReference type="SAM" id="Phobius"/>
    </source>
</evidence>
<keyword evidence="3" id="KW-1185">Reference proteome</keyword>
<reference evidence="2 3" key="1">
    <citation type="submission" date="2018-05" db="EMBL/GenBank/DDBJ databases">
        <title>Kurthia sibirica genome sequence.</title>
        <authorList>
            <person name="Maclea K.S."/>
            <person name="Goen A.E."/>
        </authorList>
    </citation>
    <scope>NUCLEOTIDE SEQUENCE [LARGE SCALE GENOMIC DNA]</scope>
    <source>
        <strain evidence="2 3">ATCC 49154</strain>
    </source>
</reference>
<gene>
    <name evidence="2" type="ORF">DEX24_09895</name>
</gene>
<comment type="caution">
    <text evidence="2">The sequence shown here is derived from an EMBL/GenBank/DDBJ whole genome shotgun (WGS) entry which is preliminary data.</text>
</comment>
<keyword evidence="1" id="KW-0472">Membrane</keyword>
<keyword evidence="1" id="KW-0812">Transmembrane</keyword>
<keyword evidence="1" id="KW-1133">Transmembrane helix</keyword>
<proteinExistence type="predicted"/>
<sequence>MLKKFTSIVLLIASGSIAITFAITHSLQPTVFWTLFIGGTVLNIGGVLLLNSKFRQLNKIEEKIKKINKA</sequence>
<evidence type="ECO:0000313" key="2">
    <source>
        <dbReference type="EMBL" id="PWI25049.1"/>
    </source>
</evidence>
<protein>
    <submittedName>
        <fullName evidence="2">Uncharacterized protein</fullName>
    </submittedName>
</protein>
<evidence type="ECO:0000313" key="3">
    <source>
        <dbReference type="Proteomes" id="UP000245938"/>
    </source>
</evidence>
<accession>A0A2U3AKI6</accession>
<dbReference type="Proteomes" id="UP000245938">
    <property type="component" value="Unassembled WGS sequence"/>
</dbReference>
<dbReference type="RefSeq" id="WP_109306275.1">
    <property type="nucleotide sequence ID" value="NZ_BJUF01000023.1"/>
</dbReference>
<dbReference type="AlphaFoldDB" id="A0A2U3AKI6"/>
<name>A0A2U3AKI6_9BACL</name>